<sequence>MELARRLCVLCILLLFRGLCRSFNIDVKRPQIFQGPPEAQFGYKVLQHEAGGEKWMLVGAPWDGTADNRKGDVYKCIMGARNTSACAKVNLGDMALRNVSTQIRNMHFGMTLLDNKENGFVACAPLWSQECGTSMFSTGICTRVDGSFQPTETIAPTAQRCSTYMDIVIVLDGSNSIYPWYEVQNFLSNILSKFFIDPNQIQVGVLQYGEKAVHEWTLRDYQTAEEVVEAAKNISRQEGRETRTAFAIHKACSEAFSPERGGREGATKLMIVVTDGESHDGDELPEALAECEKRNITRYAIAVLGHYMRRQQDPHSFISEIKYIASDPDEKYFFNVSDEAALNDIVDALGDRIFSLEGTHGYNESSFELEMSQIGFSAHLLEDGILFGTVGAYDWDGAVLKDSRHGQIIPPRKAFEKEFPLELKNHAAYLGYAVSSVQLRNKKCLYVAGAPRFKHKGKVILFEMSNSGRVIISQALTGEQIGSYFGSEVCPVDVNGDGITDVLLVAAPMYLGGQSKETGRVYIYKVGQLLLTFNGTLRADKKPQDSRFGYSLAAVPDLNHDGFNDVVVGAPLEDGHRGAVYVYHGSRGTILPQYQQRIEASSLHPSLSYFGRSVDGQMDLDGDELVDLAVGAQGAAVVLRSRRIVQVNASLAVNPASINVLQKNCQRHGKDSLCITATVCFRATSRSPGQRDRHFGITYSMSLDDRKFGTRAVFDDTSQKLVQKRLRASVGRAACEPLPFHVIDTTDYLRPVSMTLKFALSDSDPGPVLDERSSTTVKKMIPFFKDCGEDNECVTDLVLQASTDLAGSRQKPHVIRKGKRKVLVDVVLENKKENAYNASLKFWFSKNLHFSSLSLKGETQVKVECAAPSPHARACSVSYPVFRSLAKVAFLLEFEFSCSFLLNSAQVKLTASSDSIEMNDTLHDNTVQPFAYVTYEPDLFLSSEAALNRYEVHPAGTFSSSVGPEFKTTIKVQNLGCYTVRNLSVIMYLPAMAFRRSYFLSVTHIIADNVTCVMQNLTEATLRSQAGVIPIHPEDLLHADRLNCSNSWCQMVRCELEQLEKNMEVSIHLLRVIHNDFFRRAKFKTVKVVSTFAIVTEENSFLFLEKSAHRRETVLEIIQPKRIPISLWILIGSSIGGLLLLALIIFCLWKLGFFTHRKIQEEEKEQ</sequence>
<keyword evidence="11 16" id="KW-0472">Membrane</keyword>
<keyword evidence="4" id="KW-0479">Metal-binding</keyword>
<organism evidence="18 19">
    <name type="scientific">Gopherus agassizii</name>
    <name type="common">Agassiz's desert tortoise</name>
    <dbReference type="NCBI Taxonomy" id="38772"/>
    <lineage>
        <taxon>Eukaryota</taxon>
        <taxon>Metazoa</taxon>
        <taxon>Chordata</taxon>
        <taxon>Craniata</taxon>
        <taxon>Vertebrata</taxon>
        <taxon>Euteleostomi</taxon>
        <taxon>Archelosauria</taxon>
        <taxon>Testudinata</taxon>
        <taxon>Testudines</taxon>
        <taxon>Cryptodira</taxon>
        <taxon>Durocryptodira</taxon>
        <taxon>Testudinoidea</taxon>
        <taxon>Testudinidae</taxon>
        <taxon>Gopherus</taxon>
    </lineage>
</organism>
<keyword evidence="7" id="KW-0106">Calcium</keyword>
<dbReference type="InterPro" id="IPR032695">
    <property type="entry name" value="Integrin_dom_sf"/>
</dbReference>
<dbReference type="InterPro" id="IPR013519">
    <property type="entry name" value="Int_alpha_beta-p"/>
</dbReference>
<dbReference type="SMART" id="SM00327">
    <property type="entry name" value="VWA"/>
    <property type="match status" value="1"/>
</dbReference>
<feature type="transmembrane region" description="Helical" evidence="16">
    <location>
        <begin position="1125"/>
        <end position="1149"/>
    </location>
</feature>
<evidence type="ECO:0000256" key="14">
    <source>
        <dbReference type="ARBA" id="ARBA00023180"/>
    </source>
</evidence>
<dbReference type="InterPro" id="IPR028994">
    <property type="entry name" value="Integrin_alpha_N"/>
</dbReference>
<evidence type="ECO:0000256" key="3">
    <source>
        <dbReference type="ARBA" id="ARBA00022692"/>
    </source>
</evidence>
<evidence type="ECO:0000313" key="18">
    <source>
        <dbReference type="Ensembl" id="ENSGAGP00000013250.1"/>
    </source>
</evidence>
<feature type="signal peptide" evidence="16">
    <location>
        <begin position="1"/>
        <end position="22"/>
    </location>
</feature>
<dbReference type="PROSITE" id="PS50234">
    <property type="entry name" value="VWFA"/>
    <property type="match status" value="1"/>
</dbReference>
<dbReference type="SUPFAM" id="SSF53300">
    <property type="entry name" value="vWA-like"/>
    <property type="match status" value="1"/>
</dbReference>
<dbReference type="FunFam" id="2.130.10.130:FF:000004">
    <property type="entry name" value="Integrin subunit alpha 10"/>
    <property type="match status" value="1"/>
</dbReference>
<dbReference type="Gene3D" id="2.60.40.1510">
    <property type="entry name" value="ntegrin, alpha v. Chain A, domain 3"/>
    <property type="match status" value="1"/>
</dbReference>
<feature type="repeat" description="FG-GAP" evidence="15">
    <location>
        <begin position="27"/>
        <end position="85"/>
    </location>
</feature>
<evidence type="ECO:0000256" key="6">
    <source>
        <dbReference type="ARBA" id="ARBA00022737"/>
    </source>
</evidence>
<keyword evidence="8 16" id="KW-0130">Cell adhesion</keyword>
<dbReference type="AlphaFoldDB" id="A0A452HEJ2"/>
<dbReference type="GO" id="GO:0008305">
    <property type="term" value="C:integrin complex"/>
    <property type="evidence" value="ECO:0007669"/>
    <property type="project" value="InterPro"/>
</dbReference>
<dbReference type="Gene3D" id="3.40.50.410">
    <property type="entry name" value="von Willebrand factor, type A domain"/>
    <property type="match status" value="1"/>
</dbReference>
<feature type="repeat" description="FG-GAP" evidence="15">
    <location>
        <begin position="596"/>
        <end position="656"/>
    </location>
</feature>
<reference evidence="18" key="2">
    <citation type="submission" date="2025-08" db="UniProtKB">
        <authorList>
            <consortium name="Ensembl"/>
        </authorList>
    </citation>
    <scope>IDENTIFICATION</scope>
</reference>
<dbReference type="InterPro" id="IPR036465">
    <property type="entry name" value="vWFA_dom_sf"/>
</dbReference>
<dbReference type="Pfam" id="PF08441">
    <property type="entry name" value="Integrin_A_Ig_1"/>
    <property type="match status" value="1"/>
</dbReference>
<dbReference type="Pfam" id="PF00092">
    <property type="entry name" value="VWA"/>
    <property type="match status" value="1"/>
</dbReference>
<dbReference type="Pfam" id="PF01839">
    <property type="entry name" value="FG-GAP"/>
    <property type="match status" value="2"/>
</dbReference>
<reference evidence="18" key="3">
    <citation type="submission" date="2025-09" db="UniProtKB">
        <authorList>
            <consortium name="Ensembl"/>
        </authorList>
    </citation>
    <scope>IDENTIFICATION</scope>
</reference>
<dbReference type="InterPro" id="IPR013517">
    <property type="entry name" value="FG-GAP"/>
</dbReference>
<dbReference type="InterPro" id="IPR000413">
    <property type="entry name" value="Integrin_alpha"/>
</dbReference>
<keyword evidence="12" id="KW-1015">Disulfide bond</keyword>
<dbReference type="Gene3D" id="2.60.40.1530">
    <property type="entry name" value="ntegrin, alpha v. Chain A, domain 4"/>
    <property type="match status" value="1"/>
</dbReference>
<dbReference type="GO" id="GO:0007229">
    <property type="term" value="P:integrin-mediated signaling pathway"/>
    <property type="evidence" value="ECO:0007669"/>
    <property type="project" value="UniProtKB-KW"/>
</dbReference>
<dbReference type="STRING" id="38772.ENSGAGP00000013250"/>
<dbReference type="Pfam" id="PF20805">
    <property type="entry name" value="Integrin_A_Ig_2"/>
    <property type="match status" value="1"/>
</dbReference>
<dbReference type="GO" id="GO:0007160">
    <property type="term" value="P:cell-matrix adhesion"/>
    <property type="evidence" value="ECO:0007669"/>
    <property type="project" value="TreeGrafter"/>
</dbReference>
<evidence type="ECO:0000256" key="12">
    <source>
        <dbReference type="ARBA" id="ARBA00023157"/>
    </source>
</evidence>
<keyword evidence="9 16" id="KW-1133">Transmembrane helix</keyword>
<feature type="domain" description="VWFA" evidence="17">
    <location>
        <begin position="166"/>
        <end position="349"/>
    </location>
</feature>
<accession>A0A452HEJ2</accession>
<dbReference type="InterPro" id="IPR048286">
    <property type="entry name" value="Integrin_alpha_Ig-like_3"/>
</dbReference>
<dbReference type="Gene3D" id="1.20.5.930">
    <property type="entry name" value="Bicelle-embedded integrin alpha(iib) transmembrane segment"/>
    <property type="match status" value="1"/>
</dbReference>
<dbReference type="Pfam" id="PF20806">
    <property type="entry name" value="Integrin_A_Ig_3"/>
    <property type="match status" value="1"/>
</dbReference>
<dbReference type="InterPro" id="IPR048285">
    <property type="entry name" value="Integrin_alpha_Ig-like_2"/>
</dbReference>
<evidence type="ECO:0000256" key="16">
    <source>
        <dbReference type="RuleBase" id="RU003762"/>
    </source>
</evidence>
<keyword evidence="3 16" id="KW-0812">Transmembrane</keyword>
<keyword evidence="5 16" id="KW-0732">Signal</keyword>
<evidence type="ECO:0000313" key="19">
    <source>
        <dbReference type="Proteomes" id="UP000291020"/>
    </source>
</evidence>
<evidence type="ECO:0000256" key="9">
    <source>
        <dbReference type="ARBA" id="ARBA00022989"/>
    </source>
</evidence>
<evidence type="ECO:0000256" key="5">
    <source>
        <dbReference type="ARBA" id="ARBA00022729"/>
    </source>
</evidence>
<evidence type="ECO:0000256" key="4">
    <source>
        <dbReference type="ARBA" id="ARBA00022723"/>
    </source>
</evidence>
<dbReference type="GO" id="GO:0033627">
    <property type="term" value="P:cell adhesion mediated by integrin"/>
    <property type="evidence" value="ECO:0007669"/>
    <property type="project" value="TreeGrafter"/>
</dbReference>
<comment type="similarity">
    <text evidence="2 16">Belongs to the integrin alpha chain family.</text>
</comment>
<evidence type="ECO:0000256" key="7">
    <source>
        <dbReference type="ARBA" id="ARBA00022837"/>
    </source>
</evidence>
<dbReference type="PROSITE" id="PS51470">
    <property type="entry name" value="FG_GAP"/>
    <property type="match status" value="4"/>
</dbReference>
<dbReference type="FunFam" id="3.40.50.410:FF:000012">
    <property type="entry name" value="Integrin, alpha 10"/>
    <property type="match status" value="1"/>
</dbReference>
<dbReference type="FunFam" id="1.20.5.930:FF:000005">
    <property type="entry name" value="Integrin, alpha 10"/>
    <property type="match status" value="1"/>
</dbReference>
<proteinExistence type="inferred from homology"/>
<feature type="chain" id="PRO_5018807878" description="VWFA domain-containing protein" evidence="16">
    <location>
        <begin position="23"/>
        <end position="1166"/>
    </location>
</feature>
<protein>
    <recommendedName>
        <fullName evidence="17">VWFA domain-containing protein</fullName>
    </recommendedName>
</protein>
<dbReference type="GO" id="GO:0046872">
    <property type="term" value="F:metal ion binding"/>
    <property type="evidence" value="ECO:0007669"/>
    <property type="project" value="UniProtKB-KW"/>
</dbReference>
<dbReference type="InterPro" id="IPR013649">
    <property type="entry name" value="Integrin_alpha_Ig-like_1"/>
</dbReference>
<comment type="subcellular location">
    <subcellularLocation>
        <location evidence="1 16">Membrane</location>
        <topology evidence="1 16">Single-pass type I membrane protein</topology>
    </subcellularLocation>
</comment>
<evidence type="ECO:0000256" key="10">
    <source>
        <dbReference type="ARBA" id="ARBA00023037"/>
    </source>
</evidence>
<dbReference type="PANTHER" id="PTHR23220:SF26">
    <property type="entry name" value="INTEGRIN ALPHA-10"/>
    <property type="match status" value="1"/>
</dbReference>
<evidence type="ECO:0000259" key="17">
    <source>
        <dbReference type="PROSITE" id="PS50234"/>
    </source>
</evidence>
<dbReference type="GO" id="GO:0009897">
    <property type="term" value="C:external side of plasma membrane"/>
    <property type="evidence" value="ECO:0007669"/>
    <property type="project" value="TreeGrafter"/>
</dbReference>
<dbReference type="GO" id="GO:0098609">
    <property type="term" value="P:cell-cell adhesion"/>
    <property type="evidence" value="ECO:0007669"/>
    <property type="project" value="TreeGrafter"/>
</dbReference>
<dbReference type="Gene3D" id="2.130.10.130">
    <property type="entry name" value="Integrin alpha, N-terminal"/>
    <property type="match status" value="2"/>
</dbReference>
<evidence type="ECO:0000256" key="13">
    <source>
        <dbReference type="ARBA" id="ARBA00023170"/>
    </source>
</evidence>
<dbReference type="SUPFAM" id="SSF69318">
    <property type="entry name" value="Integrin alpha N-terminal domain"/>
    <property type="match status" value="1"/>
</dbReference>
<dbReference type="Proteomes" id="UP000291020">
    <property type="component" value="Unassembled WGS sequence"/>
</dbReference>
<evidence type="ECO:0000256" key="8">
    <source>
        <dbReference type="ARBA" id="ARBA00022889"/>
    </source>
</evidence>
<dbReference type="Ensembl" id="ENSGAGT00000015169.1">
    <property type="protein sequence ID" value="ENSGAGP00000013250.1"/>
    <property type="gene ID" value="ENSGAGG00000009983.1"/>
</dbReference>
<feature type="repeat" description="FG-GAP" evidence="15">
    <location>
        <begin position="471"/>
        <end position="533"/>
    </location>
</feature>
<evidence type="ECO:0000256" key="1">
    <source>
        <dbReference type="ARBA" id="ARBA00004479"/>
    </source>
</evidence>
<dbReference type="PRINTS" id="PR00453">
    <property type="entry name" value="VWFADOMAIN"/>
</dbReference>
<evidence type="ECO:0000256" key="11">
    <source>
        <dbReference type="ARBA" id="ARBA00023136"/>
    </source>
</evidence>
<dbReference type="PRINTS" id="PR01185">
    <property type="entry name" value="INTEGRINA"/>
</dbReference>
<keyword evidence="19" id="KW-1185">Reference proteome</keyword>
<dbReference type="InterPro" id="IPR002035">
    <property type="entry name" value="VWF_A"/>
</dbReference>
<name>A0A452HEJ2_9SAUR</name>
<keyword evidence="14" id="KW-0325">Glycoprotein</keyword>
<keyword evidence="6" id="KW-0677">Repeat</keyword>
<dbReference type="SMART" id="SM00191">
    <property type="entry name" value="Int_alpha"/>
    <property type="match status" value="5"/>
</dbReference>
<dbReference type="Gene3D" id="2.60.40.1460">
    <property type="entry name" value="Integrin domains. Chain A, domain 2"/>
    <property type="match status" value="1"/>
</dbReference>
<dbReference type="CDD" id="cd01469">
    <property type="entry name" value="vWA_integrins_alpha_subunit"/>
    <property type="match status" value="1"/>
</dbReference>
<evidence type="ECO:0000256" key="2">
    <source>
        <dbReference type="ARBA" id="ARBA00008054"/>
    </source>
</evidence>
<dbReference type="PANTHER" id="PTHR23220">
    <property type="entry name" value="INTEGRIN ALPHA"/>
    <property type="match status" value="1"/>
</dbReference>
<evidence type="ECO:0000256" key="15">
    <source>
        <dbReference type="PROSITE-ProRule" id="PRU00803"/>
    </source>
</evidence>
<keyword evidence="10 16" id="KW-0401">Integrin</keyword>
<dbReference type="GO" id="GO:0005178">
    <property type="term" value="F:integrin binding"/>
    <property type="evidence" value="ECO:0007669"/>
    <property type="project" value="TreeGrafter"/>
</dbReference>
<dbReference type="SUPFAM" id="SSF69179">
    <property type="entry name" value="Integrin domains"/>
    <property type="match status" value="3"/>
</dbReference>
<feature type="repeat" description="FG-GAP" evidence="15">
    <location>
        <begin position="534"/>
        <end position="592"/>
    </location>
</feature>
<keyword evidence="13 16" id="KW-0675">Receptor</keyword>
<reference evidence="19" key="1">
    <citation type="journal article" date="2017" name="PLoS ONE">
        <title>The Agassiz's desert tortoise genome provides a resource for the conservation of a threatened species.</title>
        <authorList>
            <person name="Tollis M."/>
            <person name="DeNardo D.F."/>
            <person name="Cornelius J.A."/>
            <person name="Dolby G.A."/>
            <person name="Edwards T."/>
            <person name="Henen B.T."/>
            <person name="Karl A.E."/>
            <person name="Murphy R.W."/>
            <person name="Kusumi K."/>
        </authorList>
    </citation>
    <scope>NUCLEOTIDE SEQUENCE [LARGE SCALE GENOMIC DNA]</scope>
</reference>